<dbReference type="SUPFAM" id="SSF52047">
    <property type="entry name" value="RNI-like"/>
    <property type="match status" value="2"/>
</dbReference>
<organism evidence="3 4">
    <name type="scientific">Coptotermes formosanus</name>
    <name type="common">Formosan subterranean termite</name>
    <dbReference type="NCBI Taxonomy" id="36987"/>
    <lineage>
        <taxon>Eukaryota</taxon>
        <taxon>Metazoa</taxon>
        <taxon>Ecdysozoa</taxon>
        <taxon>Arthropoda</taxon>
        <taxon>Hexapoda</taxon>
        <taxon>Insecta</taxon>
        <taxon>Pterygota</taxon>
        <taxon>Neoptera</taxon>
        <taxon>Polyneoptera</taxon>
        <taxon>Dictyoptera</taxon>
        <taxon>Blattodea</taxon>
        <taxon>Blattoidea</taxon>
        <taxon>Termitoidae</taxon>
        <taxon>Rhinotermitidae</taxon>
        <taxon>Coptotermes</taxon>
    </lineage>
</organism>
<feature type="domain" description="F-box" evidence="2">
    <location>
        <begin position="4"/>
        <end position="51"/>
    </location>
</feature>
<dbReference type="GO" id="GO:0019005">
    <property type="term" value="C:SCF ubiquitin ligase complex"/>
    <property type="evidence" value="ECO:0007669"/>
    <property type="project" value="TreeGrafter"/>
</dbReference>
<dbReference type="PROSITE" id="PS50181">
    <property type="entry name" value="FBOX"/>
    <property type="match status" value="1"/>
</dbReference>
<proteinExistence type="predicted"/>
<accession>A0A6L2PWH5</accession>
<dbReference type="InterPro" id="IPR006553">
    <property type="entry name" value="Leu-rich_rpt_Cys-con_subtyp"/>
</dbReference>
<name>A0A6L2PWH5_COPFO</name>
<evidence type="ECO:0000313" key="4">
    <source>
        <dbReference type="Proteomes" id="UP000502823"/>
    </source>
</evidence>
<dbReference type="Gene3D" id="3.80.10.10">
    <property type="entry name" value="Ribonuclease Inhibitor"/>
    <property type="match status" value="2"/>
</dbReference>
<dbReference type="OrthoDB" id="3219396at2759"/>
<dbReference type="InterPro" id="IPR057207">
    <property type="entry name" value="FBXL15_LRR"/>
</dbReference>
<keyword evidence="1" id="KW-0833">Ubl conjugation pathway</keyword>
<evidence type="ECO:0000259" key="2">
    <source>
        <dbReference type="PROSITE" id="PS50181"/>
    </source>
</evidence>
<dbReference type="InterPro" id="IPR032675">
    <property type="entry name" value="LRR_dom_sf"/>
</dbReference>
<gene>
    <name evidence="3" type="ORF">Cfor_00070</name>
</gene>
<dbReference type="GO" id="GO:0031146">
    <property type="term" value="P:SCF-dependent proteasomal ubiquitin-dependent protein catabolic process"/>
    <property type="evidence" value="ECO:0007669"/>
    <property type="project" value="TreeGrafter"/>
</dbReference>
<keyword evidence="4" id="KW-1185">Reference proteome</keyword>
<dbReference type="InParanoid" id="A0A6L2PWH5"/>
<comment type="caution">
    <text evidence="3">The sequence shown here is derived from an EMBL/GenBank/DDBJ whole genome shotgun (WGS) entry which is preliminary data.</text>
</comment>
<dbReference type="Pfam" id="PF25372">
    <property type="entry name" value="DUF7885"/>
    <property type="match status" value="1"/>
</dbReference>
<dbReference type="InterPro" id="IPR036047">
    <property type="entry name" value="F-box-like_dom_sf"/>
</dbReference>
<dbReference type="Pfam" id="PF12937">
    <property type="entry name" value="F-box-like"/>
    <property type="match status" value="1"/>
</dbReference>
<dbReference type="AlphaFoldDB" id="A0A6L2PWH5"/>
<dbReference type="SMART" id="SM00367">
    <property type="entry name" value="LRR_CC"/>
    <property type="match status" value="7"/>
</dbReference>
<evidence type="ECO:0000313" key="3">
    <source>
        <dbReference type="EMBL" id="GFG35582.1"/>
    </source>
</evidence>
<dbReference type="InterPro" id="IPR001810">
    <property type="entry name" value="F-box_dom"/>
</dbReference>
<sequence>MASGKKIDDLPNEILLKVFTYLSIAELAMSVQYVSVRWREVSQDDKLWRNAVFSPRKDVTDEEIVKYLENMPALRSYSATRKTSNVVIDTLCECCRNVRSIDLHPSHCMTVSLMQKIVQHFPQIESLKVLLPYPVFLEQLKVAELIGQCHSLKSLSLGGYYQHRALVYEGVLIPIAEGCPSLQHVHLGDCGPVNEDIQNLLGRKRHKLLSFSCKIFVTKDIAEHVSECTELQHLDIENYNDDLSYDDIQSLIKLTGLKSFAFRFCSEDVMNNLPMFFISGSFSQLVHLDLSESYYMNDILMNSVFENCPQLRHLNISGGQSLQNDGLRHIGRCSQLEHLDLSICMDLTDGSMEYVGAGCHNLKTLDISACYKMTDKAIEYIVKCQNLQVLKFNYNDLTGSNFHLISTHLQHLDELHLENCKYLNELYIDELHKKMVHLKIIVARRCKEPYLDPEEAVLLLD</sequence>
<protein>
    <recommendedName>
        <fullName evidence="2">F-box domain-containing protein</fullName>
    </recommendedName>
</protein>
<dbReference type="EMBL" id="BLKM01009030">
    <property type="protein sequence ID" value="GFG35582.1"/>
    <property type="molecule type" value="Genomic_DNA"/>
</dbReference>
<dbReference type="SUPFAM" id="SSF81383">
    <property type="entry name" value="F-box domain"/>
    <property type="match status" value="1"/>
</dbReference>
<evidence type="ECO:0000256" key="1">
    <source>
        <dbReference type="ARBA" id="ARBA00022786"/>
    </source>
</evidence>
<reference evidence="4" key="1">
    <citation type="submission" date="2020-01" db="EMBL/GenBank/DDBJ databases">
        <title>Draft genome sequence of the Termite Coptotermes fromosanus.</title>
        <authorList>
            <person name="Itakura S."/>
            <person name="Yosikawa Y."/>
            <person name="Umezawa K."/>
        </authorList>
    </citation>
    <scope>NUCLEOTIDE SEQUENCE [LARGE SCALE GENOMIC DNA]</scope>
</reference>
<dbReference type="PANTHER" id="PTHR13318">
    <property type="entry name" value="PARTNER OF PAIRED, ISOFORM B-RELATED"/>
    <property type="match status" value="1"/>
</dbReference>
<dbReference type="Proteomes" id="UP000502823">
    <property type="component" value="Unassembled WGS sequence"/>
</dbReference>